<evidence type="ECO:0000313" key="6">
    <source>
        <dbReference type="EMBL" id="AXV07504.1"/>
    </source>
</evidence>
<reference evidence="6 7" key="1">
    <citation type="submission" date="2018-09" db="EMBL/GenBank/DDBJ databases">
        <title>Complete genome sequence of Euzebya sp. DY32-46 isolated from seawater of Pacific Ocean.</title>
        <authorList>
            <person name="Xu L."/>
            <person name="Wu Y.-H."/>
            <person name="Xu X.-W."/>
        </authorList>
    </citation>
    <scope>NUCLEOTIDE SEQUENCE [LARGE SCALE GENOMIC DNA]</scope>
    <source>
        <strain evidence="6 7">DY32-46</strain>
    </source>
</reference>
<evidence type="ECO:0000256" key="1">
    <source>
        <dbReference type="ARBA" id="ARBA00023015"/>
    </source>
</evidence>
<dbReference type="GO" id="GO:0000976">
    <property type="term" value="F:transcription cis-regulatory region binding"/>
    <property type="evidence" value="ECO:0007669"/>
    <property type="project" value="TreeGrafter"/>
</dbReference>
<dbReference type="Proteomes" id="UP000264006">
    <property type="component" value="Chromosome"/>
</dbReference>
<dbReference type="KEGG" id="euz:DVS28_a2825"/>
<keyword evidence="3" id="KW-0804">Transcription</keyword>
<dbReference type="InterPro" id="IPR001647">
    <property type="entry name" value="HTH_TetR"/>
</dbReference>
<keyword evidence="2 4" id="KW-0238">DNA-binding</keyword>
<dbReference type="InterPro" id="IPR036271">
    <property type="entry name" value="Tet_transcr_reg_TetR-rel_C_sf"/>
</dbReference>
<evidence type="ECO:0000313" key="7">
    <source>
        <dbReference type="Proteomes" id="UP000264006"/>
    </source>
</evidence>
<keyword evidence="1" id="KW-0805">Transcription regulation</keyword>
<dbReference type="SUPFAM" id="SSF46689">
    <property type="entry name" value="Homeodomain-like"/>
    <property type="match status" value="1"/>
</dbReference>
<dbReference type="InterPro" id="IPR009057">
    <property type="entry name" value="Homeodomain-like_sf"/>
</dbReference>
<gene>
    <name evidence="6" type="ORF">DVS28_a2825</name>
</gene>
<organism evidence="6 7">
    <name type="scientific">Euzebya pacifica</name>
    <dbReference type="NCBI Taxonomy" id="1608957"/>
    <lineage>
        <taxon>Bacteria</taxon>
        <taxon>Bacillati</taxon>
        <taxon>Actinomycetota</taxon>
        <taxon>Nitriliruptoria</taxon>
        <taxon>Euzebyales</taxon>
    </lineage>
</organism>
<keyword evidence="7" id="KW-1185">Reference proteome</keyword>
<dbReference type="Gene3D" id="1.10.357.10">
    <property type="entry name" value="Tetracycline Repressor, domain 2"/>
    <property type="match status" value="1"/>
</dbReference>
<accession>A0A346XZ57</accession>
<sequence length="192" mass="20946">MRTGRGMATRRALVKAALALFEAKGVEGTSVDEITAAATVAKGTFYVHFQRKQDVLLEWAAELMEDVDTDTLPDDAPAALQLLGQRLAEQMMNGPRALRGRMVREVVGNSADWMRVLDDRATLGAKIMPIVERGQAAGTIRADMTSRRLSMALTNLWLDNVVGWAERPDARPLPDALDLVTELFLGGAGVDR</sequence>
<evidence type="ECO:0000256" key="3">
    <source>
        <dbReference type="ARBA" id="ARBA00023163"/>
    </source>
</evidence>
<feature type="DNA-binding region" description="H-T-H motif" evidence="4">
    <location>
        <begin position="30"/>
        <end position="49"/>
    </location>
</feature>
<dbReference type="InterPro" id="IPR050109">
    <property type="entry name" value="HTH-type_TetR-like_transc_reg"/>
</dbReference>
<evidence type="ECO:0000256" key="2">
    <source>
        <dbReference type="ARBA" id="ARBA00023125"/>
    </source>
</evidence>
<dbReference type="Pfam" id="PF00440">
    <property type="entry name" value="TetR_N"/>
    <property type="match status" value="1"/>
</dbReference>
<evidence type="ECO:0000256" key="4">
    <source>
        <dbReference type="PROSITE-ProRule" id="PRU00335"/>
    </source>
</evidence>
<protein>
    <submittedName>
        <fullName evidence="6">Transcriptional regulator, TetR family</fullName>
    </submittedName>
</protein>
<name>A0A346XZ57_9ACTN</name>
<feature type="domain" description="HTH tetR-type" evidence="5">
    <location>
        <begin position="7"/>
        <end position="67"/>
    </location>
</feature>
<dbReference type="PANTHER" id="PTHR30055:SF234">
    <property type="entry name" value="HTH-TYPE TRANSCRIPTIONAL REGULATOR BETI"/>
    <property type="match status" value="1"/>
</dbReference>
<evidence type="ECO:0000259" key="5">
    <source>
        <dbReference type="PROSITE" id="PS50977"/>
    </source>
</evidence>
<dbReference type="PROSITE" id="PS50977">
    <property type="entry name" value="HTH_TETR_2"/>
    <property type="match status" value="1"/>
</dbReference>
<dbReference type="SUPFAM" id="SSF48498">
    <property type="entry name" value="Tetracyclin repressor-like, C-terminal domain"/>
    <property type="match status" value="1"/>
</dbReference>
<dbReference type="EMBL" id="CP031165">
    <property type="protein sequence ID" value="AXV07504.1"/>
    <property type="molecule type" value="Genomic_DNA"/>
</dbReference>
<dbReference type="AlphaFoldDB" id="A0A346XZ57"/>
<dbReference type="GO" id="GO:0003700">
    <property type="term" value="F:DNA-binding transcription factor activity"/>
    <property type="evidence" value="ECO:0007669"/>
    <property type="project" value="TreeGrafter"/>
</dbReference>
<dbReference type="PANTHER" id="PTHR30055">
    <property type="entry name" value="HTH-TYPE TRANSCRIPTIONAL REGULATOR RUTR"/>
    <property type="match status" value="1"/>
</dbReference>
<dbReference type="PRINTS" id="PR00455">
    <property type="entry name" value="HTHTETR"/>
</dbReference>
<proteinExistence type="predicted"/>